<comment type="function">
    <text evidence="1 11">May help in the organization of the PsaL subunit.</text>
</comment>
<dbReference type="GO" id="GO:0009535">
    <property type="term" value="C:chloroplast thylakoid membrane"/>
    <property type="evidence" value="ECO:0007669"/>
    <property type="project" value="UniProtKB-SubCell"/>
</dbReference>
<keyword evidence="12" id="KW-0934">Plastid</keyword>
<evidence type="ECO:0000256" key="11">
    <source>
        <dbReference type="HAMAP-Rule" id="MF_00431"/>
    </source>
</evidence>
<dbReference type="GO" id="GO:0015979">
    <property type="term" value="P:photosynthesis"/>
    <property type="evidence" value="ECO:0007669"/>
    <property type="project" value="UniProtKB-UniRule"/>
</dbReference>
<evidence type="ECO:0000256" key="5">
    <source>
        <dbReference type="ARBA" id="ARBA00022531"/>
    </source>
</evidence>
<dbReference type="PANTHER" id="PTHR35775:SF2">
    <property type="entry name" value="PHOTOSYSTEM I REACTION CENTER SUBUNIT VIII"/>
    <property type="match status" value="1"/>
</dbReference>
<sequence length="36" mass="3993">MTSFHFPSIFVPFVGLVFPALAMASLFLHVQKNKIG</sequence>
<dbReference type="GO" id="GO:0009522">
    <property type="term" value="C:photosystem I"/>
    <property type="evidence" value="ECO:0007669"/>
    <property type="project" value="UniProtKB-KW"/>
</dbReference>
<evidence type="ECO:0000313" key="12">
    <source>
        <dbReference type="EMBL" id="QBE88713.1"/>
    </source>
</evidence>
<gene>
    <name evidence="11 12" type="primary">psaI</name>
</gene>
<dbReference type="Pfam" id="PF00796">
    <property type="entry name" value="PSI_8"/>
    <property type="match status" value="1"/>
</dbReference>
<evidence type="ECO:0000256" key="3">
    <source>
        <dbReference type="ARBA" id="ARBA00005252"/>
    </source>
</evidence>
<evidence type="ECO:0000256" key="1">
    <source>
        <dbReference type="ARBA" id="ARBA00003541"/>
    </source>
</evidence>
<dbReference type="NCBIfam" id="TIGR03052">
    <property type="entry name" value="PS_I_psaI"/>
    <property type="match status" value="1"/>
</dbReference>
<keyword evidence="6 11" id="KW-0812">Transmembrane</keyword>
<evidence type="ECO:0000256" key="6">
    <source>
        <dbReference type="ARBA" id="ARBA00022692"/>
    </source>
</evidence>
<reference evidence="12" key="1">
    <citation type="journal article" date="2019" name="Mol. Phylogenet. Evol.">
        <title>Plastid phylogenomic insights into the evolution of Caryophyllales.</title>
        <authorList>
            <person name="Yao G."/>
            <person name="Jin J.J."/>
            <person name="Li H.T."/>
            <person name="Yang J.B."/>
            <person name="Shiva Mandala V."/>
            <person name="Croley M."/>
            <person name="Mostow R."/>
            <person name="Douglas N.A."/>
            <person name="Chase M.W."/>
            <person name="Christenhusz M.J."/>
            <person name="Soltis D.E."/>
            <person name="Soltis P.S."/>
            <person name="Smith S.A."/>
            <person name="Brockington S.F."/>
            <person name="Moore M.J."/>
            <person name="Yi T.S."/>
            <person name="Li D.Z."/>
        </authorList>
    </citation>
    <scope>NUCLEOTIDE SEQUENCE</scope>
</reference>
<accession>A0A411L8W3</accession>
<evidence type="ECO:0000256" key="10">
    <source>
        <dbReference type="ARBA" id="ARBA00023136"/>
    </source>
</evidence>
<dbReference type="HAMAP" id="MF_00431">
    <property type="entry name" value="PSI_PsaI"/>
    <property type="match status" value="1"/>
</dbReference>
<comment type="subcellular location">
    <subcellularLocation>
        <location evidence="2 11">Plastid</location>
        <location evidence="2 11">Chloroplast thylakoid membrane</location>
        <topology evidence="2 11">Single-pass membrane protein</topology>
    </subcellularLocation>
</comment>
<dbReference type="InterPro" id="IPR036357">
    <property type="entry name" value="PSI_PsaI_sf"/>
</dbReference>
<evidence type="ECO:0000256" key="8">
    <source>
        <dbReference type="ARBA" id="ARBA00022989"/>
    </source>
</evidence>
<keyword evidence="12" id="KW-0150">Chloroplast</keyword>
<evidence type="ECO:0000256" key="4">
    <source>
        <dbReference type="ARBA" id="ARBA00019929"/>
    </source>
</evidence>
<evidence type="ECO:0000256" key="2">
    <source>
        <dbReference type="ARBA" id="ARBA00004581"/>
    </source>
</evidence>
<evidence type="ECO:0000256" key="9">
    <source>
        <dbReference type="ARBA" id="ARBA00023078"/>
    </source>
</evidence>
<keyword evidence="9 11" id="KW-0793">Thylakoid</keyword>
<dbReference type="PANTHER" id="PTHR35775">
    <property type="match status" value="1"/>
</dbReference>
<protein>
    <recommendedName>
        <fullName evidence="4 11">Photosystem I reaction center subunit VIII</fullName>
        <shortName evidence="11">PSI-I</shortName>
    </recommendedName>
</protein>
<proteinExistence type="inferred from homology"/>
<dbReference type="EMBL" id="MH286344">
    <property type="protein sequence ID" value="QBE88713.1"/>
    <property type="molecule type" value="Genomic_DNA"/>
</dbReference>
<keyword evidence="5 11" id="KW-0602">Photosynthesis</keyword>
<dbReference type="SUPFAM" id="SSF81540">
    <property type="entry name" value="Subunit VIII of photosystem I reaction centre, PsaI"/>
    <property type="match status" value="1"/>
</dbReference>
<comment type="similarity">
    <text evidence="3 11">Belongs to the PsaI family.</text>
</comment>
<geneLocation type="chloroplast" evidence="12"/>
<keyword evidence="10 11" id="KW-0472">Membrane</keyword>
<organism evidence="12">
    <name type="scientific">Hypertelis spergulacea</name>
    <dbReference type="NCBI Taxonomy" id="764270"/>
    <lineage>
        <taxon>Eukaryota</taxon>
        <taxon>Viridiplantae</taxon>
        <taxon>Streptophyta</taxon>
        <taxon>Embryophyta</taxon>
        <taxon>Tracheophyta</taxon>
        <taxon>Spermatophyta</taxon>
        <taxon>Magnoliopsida</taxon>
        <taxon>eudicotyledons</taxon>
        <taxon>Gunneridae</taxon>
        <taxon>Pentapetalae</taxon>
        <taxon>Caryophyllales</taxon>
        <taxon>Molluginaceae</taxon>
        <taxon>Hypertelis</taxon>
    </lineage>
</organism>
<dbReference type="AlphaFoldDB" id="A0A411L8W3"/>
<keyword evidence="7 11" id="KW-0603">Photosystem I</keyword>
<feature type="transmembrane region" description="Helical" evidence="11">
    <location>
        <begin position="6"/>
        <end position="28"/>
    </location>
</feature>
<dbReference type="InterPro" id="IPR001302">
    <property type="entry name" value="PSI_PsaI"/>
</dbReference>
<name>A0A411L8W3_9CARY</name>
<evidence type="ECO:0000256" key="7">
    <source>
        <dbReference type="ARBA" id="ARBA00022836"/>
    </source>
</evidence>
<keyword evidence="8 11" id="KW-1133">Transmembrane helix</keyword>